<dbReference type="Proteomes" id="UP000319576">
    <property type="component" value="Chromosome"/>
</dbReference>
<keyword evidence="1" id="KW-1133">Transmembrane helix</keyword>
<proteinExistence type="predicted"/>
<dbReference type="InterPro" id="IPR011453">
    <property type="entry name" value="DUF1559"/>
</dbReference>
<dbReference type="SUPFAM" id="SSF54523">
    <property type="entry name" value="Pili subunits"/>
    <property type="match status" value="1"/>
</dbReference>
<keyword evidence="1" id="KW-0812">Transmembrane</keyword>
<dbReference type="Pfam" id="PF07596">
    <property type="entry name" value="SBP_bac_10"/>
    <property type="match status" value="1"/>
</dbReference>
<dbReference type="PANTHER" id="PTHR30093">
    <property type="entry name" value="GENERAL SECRETION PATHWAY PROTEIN G"/>
    <property type="match status" value="1"/>
</dbReference>
<name>A0A517XXF1_9BACT</name>
<accession>A0A517XXF1</accession>
<organism evidence="3 4">
    <name type="scientific">Urbifossiella limnaea</name>
    <dbReference type="NCBI Taxonomy" id="2528023"/>
    <lineage>
        <taxon>Bacteria</taxon>
        <taxon>Pseudomonadati</taxon>
        <taxon>Planctomycetota</taxon>
        <taxon>Planctomycetia</taxon>
        <taxon>Gemmatales</taxon>
        <taxon>Gemmataceae</taxon>
        <taxon>Urbifossiella</taxon>
    </lineage>
</organism>
<dbReference type="PANTHER" id="PTHR30093:SF2">
    <property type="entry name" value="TYPE II SECRETION SYSTEM PROTEIN H"/>
    <property type="match status" value="1"/>
</dbReference>
<feature type="transmembrane region" description="Helical" evidence="1">
    <location>
        <begin position="12"/>
        <end position="30"/>
    </location>
</feature>
<dbReference type="InterPro" id="IPR027558">
    <property type="entry name" value="Pre_pil_HX9DG_C"/>
</dbReference>
<dbReference type="AlphaFoldDB" id="A0A517XXF1"/>
<gene>
    <name evidence="3" type="ORF">ETAA1_41730</name>
</gene>
<evidence type="ECO:0000313" key="4">
    <source>
        <dbReference type="Proteomes" id="UP000319576"/>
    </source>
</evidence>
<dbReference type="RefSeq" id="WP_202920288.1">
    <property type="nucleotide sequence ID" value="NZ_CP036273.1"/>
</dbReference>
<dbReference type="Gene3D" id="3.30.700.10">
    <property type="entry name" value="Glycoprotein, Type 4 Pilin"/>
    <property type="match status" value="1"/>
</dbReference>
<dbReference type="Pfam" id="PF07963">
    <property type="entry name" value="N_methyl"/>
    <property type="match status" value="1"/>
</dbReference>
<evidence type="ECO:0000313" key="3">
    <source>
        <dbReference type="EMBL" id="QDU22197.1"/>
    </source>
</evidence>
<dbReference type="KEGG" id="uli:ETAA1_41730"/>
<evidence type="ECO:0000259" key="2">
    <source>
        <dbReference type="Pfam" id="PF07596"/>
    </source>
</evidence>
<dbReference type="InterPro" id="IPR045584">
    <property type="entry name" value="Pilin-like"/>
</dbReference>
<dbReference type="EMBL" id="CP036273">
    <property type="protein sequence ID" value="QDU22197.1"/>
    <property type="molecule type" value="Genomic_DNA"/>
</dbReference>
<keyword evidence="4" id="KW-1185">Reference proteome</keyword>
<reference evidence="3 4" key="1">
    <citation type="submission" date="2019-02" db="EMBL/GenBank/DDBJ databases">
        <title>Deep-cultivation of Planctomycetes and their phenomic and genomic characterization uncovers novel biology.</title>
        <authorList>
            <person name="Wiegand S."/>
            <person name="Jogler M."/>
            <person name="Boedeker C."/>
            <person name="Pinto D."/>
            <person name="Vollmers J."/>
            <person name="Rivas-Marin E."/>
            <person name="Kohn T."/>
            <person name="Peeters S.H."/>
            <person name="Heuer A."/>
            <person name="Rast P."/>
            <person name="Oberbeckmann S."/>
            <person name="Bunk B."/>
            <person name="Jeske O."/>
            <person name="Meyerdierks A."/>
            <person name="Storesund J.E."/>
            <person name="Kallscheuer N."/>
            <person name="Luecker S."/>
            <person name="Lage O.M."/>
            <person name="Pohl T."/>
            <person name="Merkel B.J."/>
            <person name="Hornburger P."/>
            <person name="Mueller R.-W."/>
            <person name="Bruemmer F."/>
            <person name="Labrenz M."/>
            <person name="Spormann A.M."/>
            <person name="Op den Camp H."/>
            <person name="Overmann J."/>
            <person name="Amann R."/>
            <person name="Jetten M.S.M."/>
            <person name="Mascher T."/>
            <person name="Medema M.H."/>
            <person name="Devos D.P."/>
            <person name="Kaster A.-K."/>
            <person name="Ovreas L."/>
            <person name="Rohde M."/>
            <person name="Galperin M.Y."/>
            <person name="Jogler C."/>
        </authorList>
    </citation>
    <scope>NUCLEOTIDE SEQUENCE [LARGE SCALE GENOMIC DNA]</scope>
    <source>
        <strain evidence="3 4">ETA_A1</strain>
    </source>
</reference>
<keyword evidence="1" id="KW-0472">Membrane</keyword>
<dbReference type="InterPro" id="IPR012902">
    <property type="entry name" value="N_methyl_site"/>
</dbReference>
<evidence type="ECO:0000256" key="1">
    <source>
        <dbReference type="SAM" id="Phobius"/>
    </source>
</evidence>
<protein>
    <submittedName>
        <fullName evidence="3">Putative major pilin subunit</fullName>
    </submittedName>
</protein>
<sequence>MLRRRAFTLIELLVVIAIIAILIGLLLPAVQKVREAAARIKCQNNLKQIGLAMHNFEGTEQKLPPARLTSSLVHSALSRLLPYCEQAALRQLVDYNVSISTGTNVTAGSTRLPFGVCPSDPANGQVPGFATQGTNYLVTNGTGTLRDAAGNATDTVHLNIGDGLFQLTPRRFADVIDGLSNTAAFSESLLGNGSPPPSGAAPPDPRTAILRVTTATTVPYLTSSRSPDMPGLCQSPGSGTWVADRANNWLNGHLTFSIYNHHFTPNQAGAWDCKNSSNSQALVAARSFHTSGVNVLLADGSVRFVTDRVPVNTWRALATVAGGEVLNDL</sequence>
<feature type="domain" description="DUF1559" evidence="2">
    <location>
        <begin position="31"/>
        <end position="310"/>
    </location>
</feature>
<dbReference type="NCBIfam" id="TIGR02532">
    <property type="entry name" value="IV_pilin_GFxxxE"/>
    <property type="match status" value="1"/>
</dbReference>
<dbReference type="NCBIfam" id="TIGR04294">
    <property type="entry name" value="pre_pil_HX9DG"/>
    <property type="match status" value="1"/>
</dbReference>